<feature type="domain" description="Phospholipase D N-terminal" evidence="2">
    <location>
        <begin position="52"/>
        <end position="148"/>
    </location>
</feature>
<accession>A0A1L3MHK1</accession>
<dbReference type="InterPro" id="IPR029052">
    <property type="entry name" value="Metallo-depent_PP-like"/>
</dbReference>
<proteinExistence type="predicted"/>
<keyword evidence="4" id="KW-1185">Reference proteome</keyword>
<evidence type="ECO:0000313" key="4">
    <source>
        <dbReference type="Proteomes" id="UP000182938"/>
    </source>
</evidence>
<evidence type="ECO:0000259" key="2">
    <source>
        <dbReference type="Pfam" id="PF16655"/>
    </source>
</evidence>
<evidence type="ECO:0000259" key="1">
    <source>
        <dbReference type="Pfam" id="PF09423"/>
    </source>
</evidence>
<dbReference type="Gene3D" id="2.60.40.380">
    <property type="entry name" value="Purple acid phosphatase-like, N-terminal"/>
    <property type="match status" value="1"/>
</dbReference>
<dbReference type="InterPro" id="IPR006311">
    <property type="entry name" value="TAT_signal"/>
</dbReference>
<dbReference type="Gene3D" id="3.60.21.70">
    <property type="entry name" value="PhoD-like phosphatase"/>
    <property type="match status" value="1"/>
</dbReference>
<dbReference type="InterPro" id="IPR032093">
    <property type="entry name" value="PhoD_N"/>
</dbReference>
<protein>
    <submittedName>
        <fullName evidence="3">Alkaline phosphatase</fullName>
    </submittedName>
</protein>
<evidence type="ECO:0000313" key="3">
    <source>
        <dbReference type="EMBL" id="APH01769.1"/>
    </source>
</evidence>
<dbReference type="InterPro" id="IPR052900">
    <property type="entry name" value="Phospholipid_Metab_Enz"/>
</dbReference>
<name>A0A1L3MHK1_9MICO</name>
<dbReference type="AlphaFoldDB" id="A0A1L3MHK1"/>
<dbReference type="CDD" id="cd07389">
    <property type="entry name" value="MPP_PhoD"/>
    <property type="match status" value="1"/>
</dbReference>
<dbReference type="Pfam" id="PF16655">
    <property type="entry name" value="PhoD_N"/>
    <property type="match status" value="1"/>
</dbReference>
<organism evidence="3 4">
    <name type="scientific">Janibacter indicus</name>
    <dbReference type="NCBI Taxonomy" id="857417"/>
    <lineage>
        <taxon>Bacteria</taxon>
        <taxon>Bacillati</taxon>
        <taxon>Actinomycetota</taxon>
        <taxon>Actinomycetes</taxon>
        <taxon>Micrococcales</taxon>
        <taxon>Intrasporangiaceae</taxon>
        <taxon>Janibacter</taxon>
    </lineage>
</organism>
<dbReference type="SUPFAM" id="SSF56300">
    <property type="entry name" value="Metallo-dependent phosphatases"/>
    <property type="match status" value="1"/>
</dbReference>
<dbReference type="Proteomes" id="UP000182938">
    <property type="component" value="Chromosome"/>
</dbReference>
<gene>
    <name evidence="3" type="ORF">ASJ30_09720</name>
</gene>
<dbReference type="InterPro" id="IPR038607">
    <property type="entry name" value="PhoD-like_sf"/>
</dbReference>
<feature type="domain" description="PhoD-like phosphatase metallophosphatase" evidence="1">
    <location>
        <begin position="162"/>
        <end position="526"/>
    </location>
</feature>
<dbReference type="KEGG" id="jte:ASJ30_09720"/>
<reference evidence="3 4" key="1">
    <citation type="submission" date="2015-11" db="EMBL/GenBank/DDBJ databases">
        <authorList>
            <person name="Zhang Y."/>
            <person name="Guo Z."/>
        </authorList>
    </citation>
    <scope>NUCLEOTIDE SEQUENCE [LARGE SCALE GENOMIC DNA]</scope>
    <source>
        <strain evidence="3 4">YFY001</strain>
    </source>
</reference>
<dbReference type="EMBL" id="CP013290">
    <property type="protein sequence ID" value="APH01769.1"/>
    <property type="molecule type" value="Genomic_DNA"/>
</dbReference>
<sequence>MPSDATPQSPLPGPARRDVVRGAAAGAVVTTATLAPFATSPAHAAPTTGFLHGVASGDPLPTSVVLWTRVTPNADATPGSGRGSRVSVAWEVATDASFAKVVRRGSTATGTERDHTVKVDATGLKPGTRYAYRFRSRGHVSPVGWTRTAPAASATPSRLRVGVVSCSNWEAGYFAAYRHLADRGDLDVVLHLGDYLYEYPTGEYGAAKGAVRASEPAHEIVTLADYRVRHGHYKTDPDLQRLHAAAAWVTTWDDHESANDAWIDGADNHQPESEGSWADRAAAARRAYDEWMPIRLSGTSALGDGSQVYRQLSFGTLADLRMLDLRSYRSEQASPGALGAVGDADRTILGDGQMAWLKQSLSDSSATWKLVGNPAMISPVTFGAVDVEVGQALHDMGGILPPEGIPYNVDQWDGYTADRRELIDHLADHAITNTVFLTGDIHSAWACDLPKNVGTYPFSKSVAVEWVGTSVTSNNLDDILKVAPRTVSLSVEGAIRTANPHVRYLDFDRHGYSVLTLTPARAQMDWYVLADRTDPDSAARWSAGFETLPGTQRTRRVWYPAS</sequence>
<dbReference type="InterPro" id="IPR018946">
    <property type="entry name" value="PhoD-like_MPP"/>
</dbReference>
<dbReference type="RefSeq" id="WP_072624927.1">
    <property type="nucleotide sequence ID" value="NZ_CP013290.1"/>
</dbReference>
<dbReference type="PROSITE" id="PS51318">
    <property type="entry name" value="TAT"/>
    <property type="match status" value="1"/>
</dbReference>
<dbReference type="PANTHER" id="PTHR43606">
    <property type="entry name" value="PHOSPHATASE, PUTATIVE (AFU_ORTHOLOGUE AFUA_6G08710)-RELATED"/>
    <property type="match status" value="1"/>
</dbReference>
<dbReference type="PANTHER" id="PTHR43606:SF2">
    <property type="entry name" value="ALKALINE PHOSPHATASE FAMILY PROTEIN (AFU_ORTHOLOGUE AFUA_5G03860)"/>
    <property type="match status" value="1"/>
</dbReference>
<dbReference type="Pfam" id="PF09423">
    <property type="entry name" value="PhoD"/>
    <property type="match status" value="1"/>
</dbReference>